<organism evidence="2 3">
    <name type="scientific">Trichonephila inaurata madagascariensis</name>
    <dbReference type="NCBI Taxonomy" id="2747483"/>
    <lineage>
        <taxon>Eukaryota</taxon>
        <taxon>Metazoa</taxon>
        <taxon>Ecdysozoa</taxon>
        <taxon>Arthropoda</taxon>
        <taxon>Chelicerata</taxon>
        <taxon>Arachnida</taxon>
        <taxon>Araneae</taxon>
        <taxon>Araneomorphae</taxon>
        <taxon>Entelegynae</taxon>
        <taxon>Araneoidea</taxon>
        <taxon>Nephilidae</taxon>
        <taxon>Trichonephila</taxon>
        <taxon>Trichonephila inaurata</taxon>
    </lineage>
</organism>
<sequence length="129" mass="15042">MLLTTDQTSFKKKGKKKKSNKKGKRKRLQLSPSNPLRLCLDIYVFIFFYYFSSWCEQKQNAYQQLFHFSSNREGRLEQRGGEKGMLPLSTVSRTFDEANAFAPSSSTLDSRCYHMTKAYRHAMLYTSAL</sequence>
<dbReference type="AlphaFoldDB" id="A0A8X6X3F3"/>
<gene>
    <name evidence="2" type="ORF">TNIN_337221</name>
</gene>
<evidence type="ECO:0000256" key="1">
    <source>
        <dbReference type="SAM" id="MobiDB-lite"/>
    </source>
</evidence>
<feature type="region of interest" description="Disordered" evidence="1">
    <location>
        <begin position="1"/>
        <end position="29"/>
    </location>
</feature>
<comment type="caution">
    <text evidence="2">The sequence shown here is derived from an EMBL/GenBank/DDBJ whole genome shotgun (WGS) entry which is preliminary data.</text>
</comment>
<accession>A0A8X6X3F3</accession>
<protein>
    <submittedName>
        <fullName evidence="2">Uncharacterized protein</fullName>
    </submittedName>
</protein>
<proteinExistence type="predicted"/>
<name>A0A8X6X3F3_9ARAC</name>
<feature type="compositionally biased region" description="Basic residues" evidence="1">
    <location>
        <begin position="10"/>
        <end position="28"/>
    </location>
</feature>
<evidence type="ECO:0000313" key="2">
    <source>
        <dbReference type="EMBL" id="GFY45314.1"/>
    </source>
</evidence>
<keyword evidence="3" id="KW-1185">Reference proteome</keyword>
<dbReference type="EMBL" id="BMAV01004765">
    <property type="protein sequence ID" value="GFY45314.1"/>
    <property type="molecule type" value="Genomic_DNA"/>
</dbReference>
<dbReference type="Proteomes" id="UP000886998">
    <property type="component" value="Unassembled WGS sequence"/>
</dbReference>
<evidence type="ECO:0000313" key="3">
    <source>
        <dbReference type="Proteomes" id="UP000886998"/>
    </source>
</evidence>
<reference evidence="2" key="1">
    <citation type="submission" date="2020-08" db="EMBL/GenBank/DDBJ databases">
        <title>Multicomponent nature underlies the extraordinary mechanical properties of spider dragline silk.</title>
        <authorList>
            <person name="Kono N."/>
            <person name="Nakamura H."/>
            <person name="Mori M."/>
            <person name="Yoshida Y."/>
            <person name="Ohtoshi R."/>
            <person name="Malay A.D."/>
            <person name="Moran D.A.P."/>
            <person name="Tomita M."/>
            <person name="Numata K."/>
            <person name="Arakawa K."/>
        </authorList>
    </citation>
    <scope>NUCLEOTIDE SEQUENCE</scope>
</reference>